<dbReference type="SMART" id="SM00487">
    <property type="entry name" value="DEXDc"/>
    <property type="match status" value="1"/>
</dbReference>
<dbReference type="InterPro" id="IPR050699">
    <property type="entry name" value="RNA-DNA_Helicase"/>
</dbReference>
<dbReference type="EMBL" id="MGFH01000087">
    <property type="protein sequence ID" value="OGM05957.1"/>
    <property type="molecule type" value="Genomic_DNA"/>
</dbReference>
<dbReference type="PANTHER" id="PTHR12131:SF1">
    <property type="entry name" value="ATP-DEPENDENT RNA HELICASE SUPV3L1, MITOCHONDRIAL-RELATED"/>
    <property type="match status" value="1"/>
</dbReference>
<sequence>MQYKNFTLDDFQVQALEAIDNQNTVIVCAPTGSGKTLVAEYIIDKCIRENAEVIYTAPIKALSNQKYRDFKAAYGDKVGIITGDVVINQNAPCLIMTTEIFRNIVYDDPQRLTHVKYVIFDEIHFIEDPRRGTVWEESIMLAPTHIRFLSLSATIANVEELAGWMQSIRGHEVSIVLHTIRPVPLDSFVYIDGGNKAFPLKSLNSALSYANSISDRKKQLIASGAPLEQQRTGVSVFEYLKGKDLMPTLCFSFSRKTCEKKAFFYKYMNLLTPEEADEAVKIYDEHITRFNLQNYMSSQNLRKLVEHGTAYHHAGMLPPQKDIVEILFSKNLIKLLFATETFAVGINMPARTVVFDGLEKNDGVSFRYLKSHEYQQMSGRAGRRGIDPKGFVYALIDPKFYNYAEVRKTLTGRIEPLKSQFAFSYSSILNLYADRDRGQIIELCHKSFGYFQMKNVIQTKIDRIKTVEKSLDALDCQLPQPRKTLVEYVETLKDAEARKRHFIELKRSLRKTRPEEHAGIRSQMHQAQNDMNFMRRDMKKLKCSHCHYNTNCIALADGYVKAKEELYEISNYMGFDLDEKFSFLEAIGYVDKEKLMPRGVFASQIFGYEIHATELYFDGYIQRLNEDELNALICGIVFENKTRAAYTISNRELKHVLREFRMKIDDMVRTELQHCKFGSVKPLENAMAETAYRWSAGATFKEITSSQTLLLEGDLIRLFRNCVDLLRQLRRTLVQDPSAFAKIESCLRKMNRDVVDAAQYF</sequence>
<feature type="domain" description="Helicase ATP-binding" evidence="5">
    <location>
        <begin position="16"/>
        <end position="173"/>
    </location>
</feature>
<dbReference type="Proteomes" id="UP000178735">
    <property type="component" value="Unassembled WGS sequence"/>
</dbReference>
<dbReference type="InterPro" id="IPR014001">
    <property type="entry name" value="Helicase_ATP-bd"/>
</dbReference>
<dbReference type="InterPro" id="IPR012961">
    <property type="entry name" value="Ski2/MTR4_C"/>
</dbReference>
<protein>
    <recommendedName>
        <fullName evidence="9">DEAD/DEAH box helicase</fullName>
    </recommendedName>
</protein>
<evidence type="ECO:0000259" key="6">
    <source>
        <dbReference type="PROSITE" id="PS51194"/>
    </source>
</evidence>
<keyword evidence="4" id="KW-0067">ATP-binding</keyword>
<gene>
    <name evidence="7" type="ORF">A2008_11285</name>
</gene>
<evidence type="ECO:0000259" key="5">
    <source>
        <dbReference type="PROSITE" id="PS51192"/>
    </source>
</evidence>
<dbReference type="Pfam" id="PF00270">
    <property type="entry name" value="DEAD"/>
    <property type="match status" value="1"/>
</dbReference>
<dbReference type="Pfam" id="PF00271">
    <property type="entry name" value="Helicase_C"/>
    <property type="match status" value="1"/>
</dbReference>
<evidence type="ECO:0000313" key="8">
    <source>
        <dbReference type="Proteomes" id="UP000178735"/>
    </source>
</evidence>
<evidence type="ECO:0000256" key="4">
    <source>
        <dbReference type="ARBA" id="ARBA00022840"/>
    </source>
</evidence>
<dbReference type="GO" id="GO:0005524">
    <property type="term" value="F:ATP binding"/>
    <property type="evidence" value="ECO:0007669"/>
    <property type="project" value="UniProtKB-KW"/>
</dbReference>
<feature type="domain" description="Helicase C-terminal" evidence="6">
    <location>
        <begin position="275"/>
        <end position="432"/>
    </location>
</feature>
<evidence type="ECO:0000256" key="2">
    <source>
        <dbReference type="ARBA" id="ARBA00022801"/>
    </source>
</evidence>
<dbReference type="GO" id="GO:0004386">
    <property type="term" value="F:helicase activity"/>
    <property type="evidence" value="ECO:0007669"/>
    <property type="project" value="UniProtKB-KW"/>
</dbReference>
<dbReference type="Pfam" id="PF08148">
    <property type="entry name" value="DSHCT"/>
    <property type="match status" value="1"/>
</dbReference>
<name>A0A1F7WTG9_9BACT</name>
<evidence type="ECO:0000313" key="7">
    <source>
        <dbReference type="EMBL" id="OGM05957.1"/>
    </source>
</evidence>
<organism evidence="7 8">
    <name type="scientific">Candidatus Wallbacteria bacterium GWC2_49_35</name>
    <dbReference type="NCBI Taxonomy" id="1817813"/>
    <lineage>
        <taxon>Bacteria</taxon>
        <taxon>Candidatus Walliibacteriota</taxon>
    </lineage>
</organism>
<dbReference type="PROSITE" id="PS51192">
    <property type="entry name" value="HELICASE_ATP_BIND_1"/>
    <property type="match status" value="1"/>
</dbReference>
<dbReference type="Gene3D" id="1.10.3380.30">
    <property type="match status" value="1"/>
</dbReference>
<dbReference type="InterPro" id="IPR011545">
    <property type="entry name" value="DEAD/DEAH_box_helicase_dom"/>
</dbReference>
<dbReference type="SUPFAM" id="SSF52540">
    <property type="entry name" value="P-loop containing nucleoside triphosphate hydrolases"/>
    <property type="match status" value="1"/>
</dbReference>
<evidence type="ECO:0000256" key="3">
    <source>
        <dbReference type="ARBA" id="ARBA00022806"/>
    </source>
</evidence>
<dbReference type="SMART" id="SM01142">
    <property type="entry name" value="DSHCT"/>
    <property type="match status" value="1"/>
</dbReference>
<keyword evidence="2" id="KW-0378">Hydrolase</keyword>
<dbReference type="PROSITE" id="PS51194">
    <property type="entry name" value="HELICASE_CTER"/>
    <property type="match status" value="1"/>
</dbReference>
<dbReference type="AlphaFoldDB" id="A0A1F7WTG9"/>
<dbReference type="InterPro" id="IPR001650">
    <property type="entry name" value="Helicase_C-like"/>
</dbReference>
<accession>A0A1F7WTG9</accession>
<dbReference type="GO" id="GO:0055087">
    <property type="term" value="C:Ski complex"/>
    <property type="evidence" value="ECO:0007669"/>
    <property type="project" value="TreeGrafter"/>
</dbReference>
<dbReference type="SMART" id="SM00490">
    <property type="entry name" value="HELICc"/>
    <property type="match status" value="1"/>
</dbReference>
<proteinExistence type="predicted"/>
<evidence type="ECO:0000256" key="1">
    <source>
        <dbReference type="ARBA" id="ARBA00022741"/>
    </source>
</evidence>
<keyword evidence="1" id="KW-0547">Nucleotide-binding</keyword>
<dbReference type="PANTHER" id="PTHR12131">
    <property type="entry name" value="ATP-DEPENDENT RNA AND DNA HELICASE"/>
    <property type="match status" value="1"/>
</dbReference>
<dbReference type="CDD" id="cd18795">
    <property type="entry name" value="SF2_C_Ski2"/>
    <property type="match status" value="1"/>
</dbReference>
<dbReference type="InterPro" id="IPR027417">
    <property type="entry name" value="P-loop_NTPase"/>
</dbReference>
<comment type="caution">
    <text evidence="7">The sequence shown here is derived from an EMBL/GenBank/DDBJ whole genome shotgun (WGS) entry which is preliminary data.</text>
</comment>
<dbReference type="GO" id="GO:0070478">
    <property type="term" value="P:nuclear-transcribed mRNA catabolic process, 3'-5' exonucleolytic nonsense-mediated decay"/>
    <property type="evidence" value="ECO:0007669"/>
    <property type="project" value="TreeGrafter"/>
</dbReference>
<dbReference type="GO" id="GO:0016787">
    <property type="term" value="F:hydrolase activity"/>
    <property type="evidence" value="ECO:0007669"/>
    <property type="project" value="UniProtKB-KW"/>
</dbReference>
<dbReference type="Gene3D" id="3.40.50.300">
    <property type="entry name" value="P-loop containing nucleotide triphosphate hydrolases"/>
    <property type="match status" value="2"/>
</dbReference>
<dbReference type="STRING" id="1817813.A2008_11285"/>
<reference evidence="7 8" key="1">
    <citation type="journal article" date="2016" name="Nat. Commun.">
        <title>Thousands of microbial genomes shed light on interconnected biogeochemical processes in an aquifer system.</title>
        <authorList>
            <person name="Anantharaman K."/>
            <person name="Brown C.T."/>
            <person name="Hug L.A."/>
            <person name="Sharon I."/>
            <person name="Castelle C.J."/>
            <person name="Probst A.J."/>
            <person name="Thomas B.C."/>
            <person name="Singh A."/>
            <person name="Wilkins M.J."/>
            <person name="Karaoz U."/>
            <person name="Brodie E.L."/>
            <person name="Williams K.H."/>
            <person name="Hubbard S.S."/>
            <person name="Banfield J.F."/>
        </authorList>
    </citation>
    <scope>NUCLEOTIDE SEQUENCE [LARGE SCALE GENOMIC DNA]</scope>
</reference>
<dbReference type="GO" id="GO:0003676">
    <property type="term" value="F:nucleic acid binding"/>
    <property type="evidence" value="ECO:0007669"/>
    <property type="project" value="InterPro"/>
</dbReference>
<keyword evidence="3" id="KW-0347">Helicase</keyword>
<evidence type="ECO:0008006" key="9">
    <source>
        <dbReference type="Google" id="ProtNLM"/>
    </source>
</evidence>